<keyword evidence="1" id="KW-1133">Transmembrane helix</keyword>
<keyword evidence="1" id="KW-0812">Transmembrane</keyword>
<name>A0A2H0YSU5_9BACT</name>
<evidence type="ECO:0000313" key="2">
    <source>
        <dbReference type="EMBL" id="PIS41568.1"/>
    </source>
</evidence>
<protein>
    <recommendedName>
        <fullName evidence="4">Type 4 fimbrial biogenesis protein PilX N-terminal domain-containing protein</fullName>
    </recommendedName>
</protein>
<evidence type="ECO:0000313" key="3">
    <source>
        <dbReference type="Proteomes" id="UP000228711"/>
    </source>
</evidence>
<dbReference type="EMBL" id="PEXV01000082">
    <property type="protein sequence ID" value="PIS41568.1"/>
    <property type="molecule type" value="Genomic_DNA"/>
</dbReference>
<feature type="transmembrane region" description="Helical" evidence="1">
    <location>
        <begin position="12"/>
        <end position="35"/>
    </location>
</feature>
<dbReference type="AlphaFoldDB" id="A0A2H0YSU5"/>
<accession>A0A2H0YSU5</accession>
<dbReference type="NCBIfam" id="NF041539">
    <property type="entry name" value="choice_anch_R"/>
    <property type="match status" value="1"/>
</dbReference>
<reference evidence="3" key="1">
    <citation type="submission" date="2017-09" db="EMBL/GenBank/DDBJ databases">
        <title>Depth-based differentiation of microbial function through sediment-hosted aquifers and enrichment of novel symbionts in the deep terrestrial subsurface.</title>
        <authorList>
            <person name="Probst A.J."/>
            <person name="Ladd B."/>
            <person name="Jarett J.K."/>
            <person name="Geller-Mcgrath D.E."/>
            <person name="Sieber C.M.K."/>
            <person name="Emerson J.B."/>
            <person name="Anantharaman K."/>
            <person name="Thomas B.C."/>
            <person name="Malmstrom R."/>
            <person name="Stieglmeier M."/>
            <person name="Klingl A."/>
            <person name="Woyke T."/>
            <person name="Ryan C.M."/>
            <person name="Banfield J.F."/>
        </authorList>
    </citation>
    <scope>NUCLEOTIDE SEQUENCE [LARGE SCALE GENOMIC DNA]</scope>
</reference>
<organism evidence="2 3">
    <name type="scientific">Candidatus Kerfeldbacteria bacterium CG08_land_8_20_14_0_20_42_7</name>
    <dbReference type="NCBI Taxonomy" id="2014245"/>
    <lineage>
        <taxon>Bacteria</taxon>
        <taxon>Candidatus Kerfeldiibacteriota</taxon>
    </lineage>
</organism>
<keyword evidence="1" id="KW-0472">Membrane</keyword>
<sequence>MIRPFRKNQEGSFLVIVLVIITFAMVIVTATYGFVTATSKIVRSYANKQIAIHVAEAGVDRSVWCLNHPADCDNPYSGETRQLVDGEFVSTITTISTNVRQIDVTSYVPSQAQPNKTAHLRASIGIDSTTISFNYGVEVGNGGLEMQNNSQIVGNVYANGSVAGGNGATITGDTFVATGMSLDQSWEVQNQDQIFGVKSGNCNSSVIDVAQSIVPSQTETLNMISLFIKKDGAPADISIHITADNSGHPSQTALSSGTLSANLVTTDYNWVNVTFPIPITVTAGTTYWIVADASCQNSKYWIWGKDSNNGYGNGVAKYTTDWTSDSWSATAGDLNFRTYLGGIPTSLDSVTVGGDAHANTISNATVTGEAYYQSILNSTVSGSACPNVACHSGSEDPPVQPFPVSDGNIAQWEQEATDGGITVGDRNITSNTTLGPEKILGNLSVGNGATVTINGPVWVKGDITFDVNAIIQLNSNFGDGSSIIIADDPDDPTVKGKITIQNNANFLGTGSSSSFIMLLSNYEGTGYALNVTNNTQAAIFYAHKGSIYLANNVSLKEVTGHKIIMSNNATITYESGLANASFTSGPGASWKIVSKSWREF</sequence>
<gene>
    <name evidence="2" type="ORF">COT25_02360</name>
</gene>
<dbReference type="Proteomes" id="UP000228711">
    <property type="component" value="Unassembled WGS sequence"/>
</dbReference>
<proteinExistence type="predicted"/>
<comment type="caution">
    <text evidence="2">The sequence shown here is derived from an EMBL/GenBank/DDBJ whole genome shotgun (WGS) entry which is preliminary data.</text>
</comment>
<evidence type="ECO:0008006" key="4">
    <source>
        <dbReference type="Google" id="ProtNLM"/>
    </source>
</evidence>
<evidence type="ECO:0000256" key="1">
    <source>
        <dbReference type="SAM" id="Phobius"/>
    </source>
</evidence>